<organism evidence="1 2">
    <name type="scientific">Penstemon smallii</name>
    <dbReference type="NCBI Taxonomy" id="265156"/>
    <lineage>
        <taxon>Eukaryota</taxon>
        <taxon>Viridiplantae</taxon>
        <taxon>Streptophyta</taxon>
        <taxon>Embryophyta</taxon>
        <taxon>Tracheophyta</taxon>
        <taxon>Spermatophyta</taxon>
        <taxon>Magnoliopsida</taxon>
        <taxon>eudicotyledons</taxon>
        <taxon>Gunneridae</taxon>
        <taxon>Pentapetalae</taxon>
        <taxon>asterids</taxon>
        <taxon>lamiids</taxon>
        <taxon>Lamiales</taxon>
        <taxon>Plantaginaceae</taxon>
        <taxon>Cheloneae</taxon>
        <taxon>Penstemon</taxon>
    </lineage>
</organism>
<keyword evidence="2" id="KW-1185">Reference proteome</keyword>
<evidence type="ECO:0000313" key="2">
    <source>
        <dbReference type="Proteomes" id="UP001634393"/>
    </source>
</evidence>
<dbReference type="EMBL" id="JBJXBP010000003">
    <property type="protein sequence ID" value="KAL3838952.1"/>
    <property type="molecule type" value="Genomic_DNA"/>
</dbReference>
<protein>
    <submittedName>
        <fullName evidence="1">Uncharacterized protein</fullName>
    </submittedName>
</protein>
<sequence>MEHNSSFSYVLSELSTLRQVNIILHRFSIFYAAAISRLTHSNSQRSFTATQRLAHSISVKKYYRFFESVYIWCTFSFPFMMKFI</sequence>
<evidence type="ECO:0000313" key="1">
    <source>
        <dbReference type="EMBL" id="KAL3838952.1"/>
    </source>
</evidence>
<proteinExistence type="predicted"/>
<gene>
    <name evidence="1" type="ORF">ACJIZ3_023543</name>
</gene>
<name>A0ABD3TPD0_9LAMI</name>
<reference evidence="1 2" key="1">
    <citation type="submission" date="2024-12" db="EMBL/GenBank/DDBJ databases">
        <title>The unique morphological basis and parallel evolutionary history of personate flowers in Penstemon.</title>
        <authorList>
            <person name="Depatie T.H."/>
            <person name="Wessinger C.A."/>
        </authorList>
    </citation>
    <scope>NUCLEOTIDE SEQUENCE [LARGE SCALE GENOMIC DNA]</scope>
    <source>
        <strain evidence="1">WTNN_2</strain>
        <tissue evidence="1">Leaf</tissue>
    </source>
</reference>
<dbReference type="Proteomes" id="UP001634393">
    <property type="component" value="Unassembled WGS sequence"/>
</dbReference>
<dbReference type="AlphaFoldDB" id="A0ABD3TPD0"/>
<comment type="caution">
    <text evidence="1">The sequence shown here is derived from an EMBL/GenBank/DDBJ whole genome shotgun (WGS) entry which is preliminary data.</text>
</comment>
<accession>A0ABD3TPD0</accession>